<evidence type="ECO:0000256" key="1">
    <source>
        <dbReference type="SAM" id="Phobius"/>
    </source>
</evidence>
<keyword evidence="1" id="KW-1133">Transmembrane helix</keyword>
<proteinExistence type="predicted"/>
<keyword evidence="1" id="KW-0472">Membrane</keyword>
<dbReference type="EMBL" id="CP027569">
    <property type="protein sequence ID" value="AVO26970.1"/>
    <property type="molecule type" value="Genomic_DNA"/>
</dbReference>
<evidence type="ECO:0008006" key="4">
    <source>
        <dbReference type="Google" id="ProtNLM"/>
    </source>
</evidence>
<evidence type="ECO:0000313" key="2">
    <source>
        <dbReference type="EMBL" id="AVO26970.1"/>
    </source>
</evidence>
<keyword evidence="1" id="KW-0812">Transmembrane</keyword>
<evidence type="ECO:0000313" key="3">
    <source>
        <dbReference type="Proteomes" id="UP000238358"/>
    </source>
</evidence>
<reference evidence="2 3" key="1">
    <citation type="journal article" date="2018" name="Genome Announc.">
        <title>Complete genomes of two Megasphaera elsdenii strains, NCIMB 702410 and ATCC 25940.</title>
        <authorList>
            <person name="Hatmaker E.A."/>
            <person name="O'Dell K."/>
            <person name="Riley L.A."/>
            <person name="Klingeman D.M."/>
            <person name="Guss A.M."/>
        </authorList>
    </citation>
    <scope>NUCLEOTIDE SEQUENCE [LARGE SCALE GENOMIC DNA]</scope>
    <source>
        <strain evidence="2 3">NCIMB702410</strain>
    </source>
</reference>
<dbReference type="RefSeq" id="WP_027895831.1">
    <property type="nucleotide sequence ID" value="NZ_CAUBZQ010000007.1"/>
</dbReference>
<dbReference type="Proteomes" id="UP000238358">
    <property type="component" value="Chromosome"/>
</dbReference>
<sequence length="447" mass="48843">MWNNWYSRHKGDFKKIAALVLCIAAALYGLCFYMSYKAADIFNQVVAERQLFPGTVTVERLTATPGGTVSFENLVWNDEDGDTLVQIPKGQFTVKLSDVLTGHIGTQTVEDVTLDNAYIHLIFNDKMELQHVKKISGHQSGDPRGFIKVTGPKGNHPFNCHVALHQSVIEAEAPGRHFTIGDVEFSSHIHTKGKTTLDLRAGHFSGTLEAKSLRIRGSLDFKPDTPQYNLSLLLSDCNPRSLGAGLDIDDAATVSADIRGPLYAPVIDGTLKMDRLDITALVFTDVVGQVHYEQGLLDVTEVTAGVFGGSMKGQGQVNLDDRSYTADMTGSRLKGGIAAHDLFLRCDVDLNLHMEENKSAGTKAIYGDFRSGPGRYHNVPFRGISGSFAQDGKTLNFRDVVISMFFGDVSTDAFSIVNGKVKIGAINIDYKNGKRSRWGKGGPQTIR</sequence>
<protein>
    <recommendedName>
        <fullName evidence="4">AsmA-like C-terminal domain-containing protein</fullName>
    </recommendedName>
</protein>
<dbReference type="AlphaFoldDB" id="A0A2S0M685"/>
<dbReference type="OrthoDB" id="1660997at2"/>
<gene>
    <name evidence="2" type="ORF">C6Y28_04770</name>
</gene>
<name>A0A2S0M685_MEGEL</name>
<organism evidence="2 3">
    <name type="scientific">Megasphaera elsdenii</name>
    <dbReference type="NCBI Taxonomy" id="907"/>
    <lineage>
        <taxon>Bacteria</taxon>
        <taxon>Bacillati</taxon>
        <taxon>Bacillota</taxon>
        <taxon>Negativicutes</taxon>
        <taxon>Veillonellales</taxon>
        <taxon>Veillonellaceae</taxon>
        <taxon>Megasphaera</taxon>
    </lineage>
</organism>
<feature type="transmembrane region" description="Helical" evidence="1">
    <location>
        <begin position="16"/>
        <end position="36"/>
    </location>
</feature>
<accession>A0A2S0M685</accession>